<gene>
    <name evidence="3" type="ORF">AN619_20100</name>
</gene>
<feature type="domain" description="DZANK-type" evidence="2">
    <location>
        <begin position="35"/>
        <end position="77"/>
    </location>
</feature>
<dbReference type="RefSeq" id="WP_068556551.1">
    <property type="nucleotide sequence ID" value="NZ_LOEE01000042.1"/>
</dbReference>
<dbReference type="STRING" id="520762.AN619_20100"/>
<dbReference type="Proteomes" id="UP000070456">
    <property type="component" value="Unassembled WGS sequence"/>
</dbReference>
<dbReference type="EMBL" id="LOEE01000042">
    <property type="protein sequence ID" value="KXG75040.1"/>
    <property type="molecule type" value="Genomic_DNA"/>
</dbReference>
<keyword evidence="4" id="KW-1185">Reference proteome</keyword>
<dbReference type="AlphaFoldDB" id="A0A140L3B5"/>
<accession>A0A140L3B5</accession>
<evidence type="ECO:0000259" key="2">
    <source>
        <dbReference type="Pfam" id="PF12773"/>
    </source>
</evidence>
<name>A0A140L3B5_9FIRM</name>
<sequence length="105" mass="11957">MMLIGIILLALIVYLICTKESKDCMCNTKEMEFTCFHCGHPIKEDFVYCPRCRIELKRRCPGCGCWISVIWRNCPYCSYPSVEQAKAGKKDLSNGDGVEGYDKMG</sequence>
<feature type="region of interest" description="Disordered" evidence="1">
    <location>
        <begin position="86"/>
        <end position="105"/>
    </location>
</feature>
<protein>
    <recommendedName>
        <fullName evidence="2">DZANK-type domain-containing protein</fullName>
    </recommendedName>
</protein>
<proteinExistence type="predicted"/>
<dbReference type="OrthoDB" id="4377018at2"/>
<comment type="caution">
    <text evidence="3">The sequence shown here is derived from an EMBL/GenBank/DDBJ whole genome shotgun (WGS) entry which is preliminary data.</text>
</comment>
<evidence type="ECO:0000313" key="4">
    <source>
        <dbReference type="Proteomes" id="UP000070456"/>
    </source>
</evidence>
<evidence type="ECO:0000256" key="1">
    <source>
        <dbReference type="SAM" id="MobiDB-lite"/>
    </source>
</evidence>
<organism evidence="3 4">
    <name type="scientific">Thermotalea metallivorans</name>
    <dbReference type="NCBI Taxonomy" id="520762"/>
    <lineage>
        <taxon>Bacteria</taxon>
        <taxon>Bacillati</taxon>
        <taxon>Bacillota</taxon>
        <taxon>Clostridia</taxon>
        <taxon>Peptostreptococcales</taxon>
        <taxon>Thermotaleaceae</taxon>
        <taxon>Thermotalea</taxon>
    </lineage>
</organism>
<dbReference type="InterPro" id="IPR025874">
    <property type="entry name" value="DZR"/>
</dbReference>
<evidence type="ECO:0000313" key="3">
    <source>
        <dbReference type="EMBL" id="KXG75040.1"/>
    </source>
</evidence>
<reference evidence="3 4" key="1">
    <citation type="submission" date="2015-12" db="EMBL/GenBank/DDBJ databases">
        <title>Draft genome sequence of the thermoanaerobe Thermotalea metallivorans, an isolate from the runoff channel of the Great Artesian Basin, Australia.</title>
        <authorList>
            <person name="Patel B.K."/>
        </authorList>
    </citation>
    <scope>NUCLEOTIDE SEQUENCE [LARGE SCALE GENOMIC DNA]</scope>
    <source>
        <strain evidence="3 4">B2-1</strain>
    </source>
</reference>
<dbReference type="Pfam" id="PF12773">
    <property type="entry name" value="DZR"/>
    <property type="match status" value="1"/>
</dbReference>